<evidence type="ECO:0000256" key="10">
    <source>
        <dbReference type="ARBA" id="ARBA00023136"/>
    </source>
</evidence>
<dbReference type="InParanoid" id="E1Z5G9"/>
<dbReference type="GO" id="GO:0016020">
    <property type="term" value="C:membrane"/>
    <property type="evidence" value="ECO:0007669"/>
    <property type="project" value="UniProtKB-SubCell"/>
</dbReference>
<keyword evidence="7" id="KW-0418">Kinase</keyword>
<dbReference type="OrthoDB" id="5673at2759"/>
<dbReference type="OMA" id="CMSSTED"/>
<name>E1Z5G9_CHLVA</name>
<evidence type="ECO:0000313" key="15">
    <source>
        <dbReference type="EMBL" id="EFN58467.1"/>
    </source>
</evidence>
<keyword evidence="5" id="KW-0808">Transferase</keyword>
<keyword evidence="3" id="KW-0150">Chloroplast</keyword>
<dbReference type="PANTHER" id="PTHR32523">
    <property type="entry name" value="PHYTOL KINASE 1, CHLOROPLASTIC"/>
    <property type="match status" value="1"/>
</dbReference>
<evidence type="ECO:0000256" key="9">
    <source>
        <dbReference type="ARBA" id="ARBA00022989"/>
    </source>
</evidence>
<keyword evidence="6 14" id="KW-0812">Transmembrane</keyword>
<gene>
    <name evidence="15" type="ORF">CHLNCDRAFT_140477</name>
</gene>
<comment type="subcellular location">
    <subcellularLocation>
        <location evidence="1">Plastid</location>
        <location evidence="1">Chloroplast membrane</location>
        <topology evidence="1">Multi-pass membrane protein</topology>
    </subcellularLocation>
</comment>
<evidence type="ECO:0000256" key="7">
    <source>
        <dbReference type="ARBA" id="ARBA00022777"/>
    </source>
</evidence>
<evidence type="ECO:0000256" key="14">
    <source>
        <dbReference type="SAM" id="Phobius"/>
    </source>
</evidence>
<evidence type="ECO:0000256" key="6">
    <source>
        <dbReference type="ARBA" id="ARBA00022692"/>
    </source>
</evidence>
<evidence type="ECO:0000256" key="13">
    <source>
        <dbReference type="ARBA" id="ARBA00048889"/>
    </source>
</evidence>
<evidence type="ECO:0000256" key="2">
    <source>
        <dbReference type="ARBA" id="ARBA00010794"/>
    </source>
</evidence>
<dbReference type="InterPro" id="IPR039606">
    <property type="entry name" value="Phytol/farnesol_kinase"/>
</dbReference>
<keyword evidence="9 14" id="KW-1133">Transmembrane helix</keyword>
<keyword evidence="4" id="KW-0934">Plastid</keyword>
<evidence type="ECO:0000256" key="5">
    <source>
        <dbReference type="ARBA" id="ARBA00022679"/>
    </source>
</evidence>
<evidence type="ECO:0000256" key="12">
    <source>
        <dbReference type="ARBA" id="ARBA00039024"/>
    </source>
</evidence>
<comment type="pathway">
    <text evidence="11">Cofactor biosynthesis; tocopherol biosynthesis.</text>
</comment>
<dbReference type="GO" id="GO:0009507">
    <property type="term" value="C:chloroplast"/>
    <property type="evidence" value="ECO:0007669"/>
    <property type="project" value="UniProtKB-SubCell"/>
</dbReference>
<dbReference type="PANTHER" id="PTHR32523:SF8">
    <property type="entry name" value="DOLICHOL KINASE"/>
    <property type="match status" value="1"/>
</dbReference>
<proteinExistence type="inferred from homology"/>
<evidence type="ECO:0000256" key="3">
    <source>
        <dbReference type="ARBA" id="ARBA00022528"/>
    </source>
</evidence>
<dbReference type="GO" id="GO:0010276">
    <property type="term" value="F:phytol kinase activity"/>
    <property type="evidence" value="ECO:0007669"/>
    <property type="project" value="UniProtKB-EC"/>
</dbReference>
<evidence type="ECO:0000256" key="8">
    <source>
        <dbReference type="ARBA" id="ARBA00022946"/>
    </source>
</evidence>
<evidence type="ECO:0000313" key="16">
    <source>
        <dbReference type="Proteomes" id="UP000008141"/>
    </source>
</evidence>
<dbReference type="EMBL" id="GL433837">
    <property type="protein sequence ID" value="EFN58467.1"/>
    <property type="molecule type" value="Genomic_DNA"/>
</dbReference>
<dbReference type="FunCoup" id="E1Z5G9">
    <property type="interactions" value="183"/>
</dbReference>
<keyword evidence="10 14" id="KW-0472">Membrane</keyword>
<feature type="transmembrane region" description="Helical" evidence="14">
    <location>
        <begin position="111"/>
        <end position="127"/>
    </location>
</feature>
<sequence>MIAALLQGQNGRAFLTTLGGAVAYIGVCGVVGRLGLLPTRLARKMMHIGTGPLYMLCWPLYSAAPSSRWLAASVPALAGVQFMLVGTGIVRDDTLVAGASRSGRREELLRGPLLYAAVHVAATLIWWRHSPCGVLALAILCAGDGLAEVVGRACSSAAASADAPARGGKKGSVDSGSTWRRSVLRALARPLPHNCDKTVGGTLACWLGGAAASLPLLLYFMRHGMFASAGPAAAGGVLQWGWPLVRGVLLCSGFGALAESLPLGGEADNVTIALAVGLCSRAYFGF</sequence>
<dbReference type="GeneID" id="17358258"/>
<feature type="transmembrane region" description="Helical" evidence="14">
    <location>
        <begin position="199"/>
        <end position="220"/>
    </location>
</feature>
<evidence type="ECO:0000256" key="11">
    <source>
        <dbReference type="ARBA" id="ARBA00024015"/>
    </source>
</evidence>
<dbReference type="Proteomes" id="UP000008141">
    <property type="component" value="Unassembled WGS sequence"/>
</dbReference>
<comment type="similarity">
    <text evidence="2">Belongs to the polyprenol kinase family.</text>
</comment>
<keyword evidence="16" id="KW-1185">Reference proteome</keyword>
<dbReference type="AlphaFoldDB" id="E1Z5G9"/>
<dbReference type="STRING" id="554065.E1Z5G9"/>
<comment type="catalytic activity">
    <reaction evidence="13">
        <text>phytol + CTP = phytyl phosphate + CDP + H(+)</text>
        <dbReference type="Rhea" id="RHEA:38055"/>
        <dbReference type="ChEBI" id="CHEBI:15378"/>
        <dbReference type="ChEBI" id="CHEBI:17327"/>
        <dbReference type="ChEBI" id="CHEBI:37563"/>
        <dbReference type="ChEBI" id="CHEBI:58069"/>
        <dbReference type="ChEBI" id="CHEBI:75483"/>
        <dbReference type="EC" id="2.7.1.182"/>
    </reaction>
</comment>
<feature type="transmembrane region" description="Helical" evidence="14">
    <location>
        <begin position="13"/>
        <end position="34"/>
    </location>
</feature>
<dbReference type="eggNOG" id="KOG4453">
    <property type="taxonomic scope" value="Eukaryota"/>
</dbReference>
<dbReference type="RefSeq" id="XP_005850569.1">
    <property type="nucleotide sequence ID" value="XM_005850507.1"/>
</dbReference>
<protein>
    <recommendedName>
        <fullName evidence="12">phytol kinase</fullName>
        <ecNumber evidence="12">2.7.1.182</ecNumber>
    </recommendedName>
</protein>
<dbReference type="EC" id="2.7.1.182" evidence="12"/>
<dbReference type="KEGG" id="cvr:CHLNCDRAFT_140477"/>
<reference evidence="15 16" key="1">
    <citation type="journal article" date="2010" name="Plant Cell">
        <title>The Chlorella variabilis NC64A genome reveals adaptation to photosymbiosis, coevolution with viruses, and cryptic sex.</title>
        <authorList>
            <person name="Blanc G."/>
            <person name="Duncan G."/>
            <person name="Agarkova I."/>
            <person name="Borodovsky M."/>
            <person name="Gurnon J."/>
            <person name="Kuo A."/>
            <person name="Lindquist E."/>
            <person name="Lucas S."/>
            <person name="Pangilinan J."/>
            <person name="Polle J."/>
            <person name="Salamov A."/>
            <person name="Terry A."/>
            <person name="Yamada T."/>
            <person name="Dunigan D.D."/>
            <person name="Grigoriev I.V."/>
            <person name="Claverie J.M."/>
            <person name="Van Etten J.L."/>
        </authorList>
    </citation>
    <scope>NUCLEOTIDE SEQUENCE [LARGE SCALE GENOMIC DNA]</scope>
    <source>
        <strain evidence="15 16">NC64A</strain>
    </source>
</reference>
<evidence type="ECO:0000256" key="4">
    <source>
        <dbReference type="ARBA" id="ARBA00022640"/>
    </source>
</evidence>
<evidence type="ECO:0000256" key="1">
    <source>
        <dbReference type="ARBA" id="ARBA00004508"/>
    </source>
</evidence>
<keyword evidence="8" id="KW-0809">Transit peptide</keyword>
<organism evidence="16">
    <name type="scientific">Chlorella variabilis</name>
    <name type="common">Green alga</name>
    <dbReference type="NCBI Taxonomy" id="554065"/>
    <lineage>
        <taxon>Eukaryota</taxon>
        <taxon>Viridiplantae</taxon>
        <taxon>Chlorophyta</taxon>
        <taxon>core chlorophytes</taxon>
        <taxon>Trebouxiophyceae</taxon>
        <taxon>Chlorellales</taxon>
        <taxon>Chlorellaceae</taxon>
        <taxon>Chlorella clade</taxon>
        <taxon>Chlorella</taxon>
    </lineage>
</organism>
<accession>E1Z5G9</accession>